<dbReference type="Proteomes" id="UP000194236">
    <property type="component" value="Unassembled WGS sequence"/>
</dbReference>
<dbReference type="OrthoDB" id="4703at2759"/>
<protein>
    <submittedName>
        <fullName evidence="1">Uncharacterized protein</fullName>
    </submittedName>
</protein>
<sequence length="293" mass="34313">MIIGAFNTGFSCLWRLPIDDDQTLPDNKRLLPYDQNGNLKCQPLLSIRWINQFMYVCASLNHSFIYHIHWDGLYRQIECRPCQKILVYTPLWNSDIIQMDMVRKGSLIRFTLLDCSIDTDFRCTIVSNGTDNYTDMSLSPWMYTIAFTSECGKLSTTKMLTKPGNTKKSKLINYVLYATKLANIDQDQRNNSESIKKSVIINECLDLNYQMDDFYDKYFFIYEDCRKPETILQGRTAPTNIRLLTKNDLYRYYAINKCAWNPNLASYSWIFSSNKSGLCRVNNYPLVNPKQMY</sequence>
<dbReference type="AlphaFoldDB" id="A0A1Y3BVK4"/>
<organism evidence="1 2">
    <name type="scientific">Euroglyphus maynei</name>
    <name type="common">Mayne's house dust mite</name>
    <dbReference type="NCBI Taxonomy" id="6958"/>
    <lineage>
        <taxon>Eukaryota</taxon>
        <taxon>Metazoa</taxon>
        <taxon>Ecdysozoa</taxon>
        <taxon>Arthropoda</taxon>
        <taxon>Chelicerata</taxon>
        <taxon>Arachnida</taxon>
        <taxon>Acari</taxon>
        <taxon>Acariformes</taxon>
        <taxon>Sarcoptiformes</taxon>
        <taxon>Astigmata</taxon>
        <taxon>Psoroptidia</taxon>
        <taxon>Analgoidea</taxon>
        <taxon>Pyroglyphidae</taxon>
        <taxon>Pyroglyphinae</taxon>
        <taxon>Euroglyphus</taxon>
    </lineage>
</organism>
<accession>A0A1Y3BVK4</accession>
<name>A0A1Y3BVK4_EURMA</name>
<evidence type="ECO:0000313" key="1">
    <source>
        <dbReference type="EMBL" id="OTF84048.1"/>
    </source>
</evidence>
<comment type="caution">
    <text evidence="1">The sequence shown here is derived from an EMBL/GenBank/DDBJ whole genome shotgun (WGS) entry which is preliminary data.</text>
</comment>
<reference evidence="1 2" key="1">
    <citation type="submission" date="2017-03" db="EMBL/GenBank/DDBJ databases">
        <title>Genome Survey of Euroglyphus maynei.</title>
        <authorList>
            <person name="Arlian L.G."/>
            <person name="Morgan M.S."/>
            <person name="Rider S.D."/>
        </authorList>
    </citation>
    <scope>NUCLEOTIDE SEQUENCE [LARGE SCALE GENOMIC DNA]</scope>
    <source>
        <strain evidence="1">Arlian Lab</strain>
        <tissue evidence="1">Whole body</tissue>
    </source>
</reference>
<proteinExistence type="predicted"/>
<keyword evidence="2" id="KW-1185">Reference proteome</keyword>
<evidence type="ECO:0000313" key="2">
    <source>
        <dbReference type="Proteomes" id="UP000194236"/>
    </source>
</evidence>
<gene>
    <name evidence="1" type="ORF">BLA29_004837</name>
</gene>
<dbReference type="EMBL" id="MUJZ01001006">
    <property type="protein sequence ID" value="OTF84048.1"/>
    <property type="molecule type" value="Genomic_DNA"/>
</dbReference>